<dbReference type="Proteomes" id="UP001652625">
    <property type="component" value="Chromosome 10"/>
</dbReference>
<sequence>MGFDGIHPRVLKYCAAGFATPLTVIFSELLEAGEVPFQWKKAEITPIFKKGCKSNPLNYRPISRTSVPCKVMESLVHRHITDHLNKNKLISSAQDGFQKRKGCVTNLLETYDILTVAARKGYPTDIIFTDFAKAFDKVPHRRLLHKLKSYGVYDNLYKWIESWLTERQQRVTIGNNKSDWKTVSSGVP</sequence>
<dbReference type="InterPro" id="IPR000477">
    <property type="entry name" value="RT_dom"/>
</dbReference>
<dbReference type="PROSITE" id="PS50878">
    <property type="entry name" value="RT_POL"/>
    <property type="match status" value="1"/>
</dbReference>
<organism evidence="2 3">
    <name type="scientific">Hydra vulgaris</name>
    <name type="common">Hydra</name>
    <name type="synonym">Hydra attenuata</name>
    <dbReference type="NCBI Taxonomy" id="6087"/>
    <lineage>
        <taxon>Eukaryota</taxon>
        <taxon>Metazoa</taxon>
        <taxon>Cnidaria</taxon>
        <taxon>Hydrozoa</taxon>
        <taxon>Hydroidolina</taxon>
        <taxon>Anthoathecata</taxon>
        <taxon>Aplanulata</taxon>
        <taxon>Hydridae</taxon>
        <taxon>Hydra</taxon>
    </lineage>
</organism>
<dbReference type="CDD" id="cd01650">
    <property type="entry name" value="RT_nLTR_like"/>
    <property type="match status" value="1"/>
</dbReference>
<gene>
    <name evidence="3" type="primary">LOC136086256</name>
</gene>
<name>A0ABM4CRV2_HYDVU</name>
<proteinExistence type="predicted"/>
<dbReference type="Pfam" id="PF00078">
    <property type="entry name" value="RVT_1"/>
    <property type="match status" value="1"/>
</dbReference>
<dbReference type="InterPro" id="IPR043502">
    <property type="entry name" value="DNA/RNA_pol_sf"/>
</dbReference>
<evidence type="ECO:0000259" key="1">
    <source>
        <dbReference type="PROSITE" id="PS50878"/>
    </source>
</evidence>
<keyword evidence="2" id="KW-1185">Reference proteome</keyword>
<protein>
    <submittedName>
        <fullName evidence="3">Uncharacterized protein LOC136086256</fullName>
    </submittedName>
</protein>
<dbReference type="GeneID" id="136086256"/>
<reference evidence="3" key="1">
    <citation type="submission" date="2025-08" db="UniProtKB">
        <authorList>
            <consortium name="RefSeq"/>
        </authorList>
    </citation>
    <scope>IDENTIFICATION</scope>
</reference>
<accession>A0ABM4CRV2</accession>
<evidence type="ECO:0000313" key="3">
    <source>
        <dbReference type="RefSeq" id="XP_065664613.1"/>
    </source>
</evidence>
<evidence type="ECO:0000313" key="2">
    <source>
        <dbReference type="Proteomes" id="UP001652625"/>
    </source>
</evidence>
<dbReference type="RefSeq" id="XP_065664613.1">
    <property type="nucleotide sequence ID" value="XM_065808541.1"/>
</dbReference>
<dbReference type="SUPFAM" id="SSF56672">
    <property type="entry name" value="DNA/RNA polymerases"/>
    <property type="match status" value="1"/>
</dbReference>
<feature type="domain" description="Reverse transcriptase" evidence="1">
    <location>
        <begin position="28"/>
        <end position="188"/>
    </location>
</feature>
<dbReference type="PANTHER" id="PTHR33332">
    <property type="entry name" value="REVERSE TRANSCRIPTASE DOMAIN-CONTAINING PROTEIN"/>
    <property type="match status" value="1"/>
</dbReference>